<proteinExistence type="predicted"/>
<keyword evidence="3" id="KW-1185">Reference proteome</keyword>
<dbReference type="OrthoDB" id="9795206at2"/>
<dbReference type="RefSeq" id="WP_069657211.1">
    <property type="nucleotide sequence ID" value="NZ_MIJF01000046.1"/>
</dbReference>
<dbReference type="STRING" id="337097.BHF71_02815"/>
<organism evidence="2 3">
    <name type="scientific">Vulcanibacillus modesticaldus</name>
    <dbReference type="NCBI Taxonomy" id="337097"/>
    <lineage>
        <taxon>Bacteria</taxon>
        <taxon>Bacillati</taxon>
        <taxon>Bacillota</taxon>
        <taxon>Bacilli</taxon>
        <taxon>Bacillales</taxon>
        <taxon>Bacillaceae</taxon>
        <taxon>Vulcanibacillus</taxon>
    </lineage>
</organism>
<dbReference type="AlphaFoldDB" id="A0A1D2YT83"/>
<comment type="caution">
    <text evidence="2">The sequence shown here is derived from an EMBL/GenBank/DDBJ whole genome shotgun (WGS) entry which is preliminary data.</text>
</comment>
<dbReference type="Pfam" id="PF13420">
    <property type="entry name" value="Acetyltransf_4"/>
    <property type="match status" value="1"/>
</dbReference>
<keyword evidence="2" id="KW-0808">Transferase</keyword>
<protein>
    <submittedName>
        <fullName evidence="2">UDP-4-amino-4, 6-dideoxy-N-acetyl-beta-L-altrosamine N-acetyltransferase</fullName>
    </submittedName>
</protein>
<name>A0A1D2YT83_9BACI</name>
<dbReference type="InterPro" id="IPR000182">
    <property type="entry name" value="GNAT_dom"/>
</dbReference>
<dbReference type="EMBL" id="MIJF01000046">
    <property type="protein sequence ID" value="OEF98875.1"/>
    <property type="molecule type" value="Genomic_DNA"/>
</dbReference>
<dbReference type="Proteomes" id="UP000243739">
    <property type="component" value="Unassembled WGS sequence"/>
</dbReference>
<evidence type="ECO:0000313" key="3">
    <source>
        <dbReference type="Proteomes" id="UP000243739"/>
    </source>
</evidence>
<evidence type="ECO:0000313" key="2">
    <source>
        <dbReference type="EMBL" id="OEF98875.1"/>
    </source>
</evidence>
<dbReference type="NCBIfam" id="TIGR03585">
    <property type="entry name" value="PseH"/>
    <property type="match status" value="1"/>
</dbReference>
<dbReference type="PANTHER" id="PTHR43415">
    <property type="entry name" value="SPERMIDINE N(1)-ACETYLTRANSFERASE"/>
    <property type="match status" value="1"/>
</dbReference>
<dbReference type="SUPFAM" id="SSF55729">
    <property type="entry name" value="Acyl-CoA N-acyltransferases (Nat)"/>
    <property type="match status" value="1"/>
</dbReference>
<dbReference type="InterPro" id="IPR016181">
    <property type="entry name" value="Acyl_CoA_acyltransferase"/>
</dbReference>
<accession>A0A1D2YT83</accession>
<sequence length="185" mass="22050">MLLEKKYNLRTIEESDLNVVLEWRNSERIRSNMYTDSIISMNEHRKWFEKIKQDQSSSFNIFEIQGTPVGVVHFYNIDRRNNKCMWGFYIGKEDLPRGSGLIMGYFGLRFAFEELGIRKISGEALAFNKASINFHKKLGFLEEGRFLKHILKNNKYEDVVSFAIFKEDWKQNKTRLKKIIEKYET</sequence>
<dbReference type="Gene3D" id="3.40.630.30">
    <property type="match status" value="1"/>
</dbReference>
<dbReference type="GO" id="GO:0016747">
    <property type="term" value="F:acyltransferase activity, transferring groups other than amino-acyl groups"/>
    <property type="evidence" value="ECO:0007669"/>
    <property type="project" value="InterPro"/>
</dbReference>
<evidence type="ECO:0000259" key="1">
    <source>
        <dbReference type="PROSITE" id="PS51186"/>
    </source>
</evidence>
<reference evidence="2 3" key="1">
    <citation type="submission" date="2016-09" db="EMBL/GenBank/DDBJ databases">
        <title>Draft genome sequence for the type strain of Vulcanibacillus modesticaldus BR, a strictly anaerobic, moderately thermophilic, and nitrate-reducing bacterium from deep sea-hydrothermal vents of the Mid-Atlantic Ridge.</title>
        <authorList>
            <person name="Abin C.A."/>
            <person name="Hollibaugh J.T."/>
        </authorList>
    </citation>
    <scope>NUCLEOTIDE SEQUENCE [LARGE SCALE GENOMIC DNA]</scope>
    <source>
        <strain evidence="2 3">BR</strain>
    </source>
</reference>
<feature type="domain" description="N-acetyltransferase" evidence="1">
    <location>
        <begin position="7"/>
        <end position="163"/>
    </location>
</feature>
<dbReference type="PROSITE" id="PS51186">
    <property type="entry name" value="GNAT"/>
    <property type="match status" value="1"/>
</dbReference>
<dbReference type="InterPro" id="IPR020036">
    <property type="entry name" value="PseH"/>
</dbReference>
<dbReference type="PANTHER" id="PTHR43415:SF3">
    <property type="entry name" value="GNAT-FAMILY ACETYLTRANSFERASE"/>
    <property type="match status" value="1"/>
</dbReference>
<gene>
    <name evidence="2" type="ORF">BHF71_02815</name>
</gene>